<protein>
    <submittedName>
        <fullName evidence="1">Uncharacterized protein</fullName>
    </submittedName>
</protein>
<dbReference type="Proteomes" id="UP000595437">
    <property type="component" value="Chromosome 14"/>
</dbReference>
<accession>A0A7T8GXI3</accession>
<gene>
    <name evidence="1" type="ORF">FKW44_020401</name>
</gene>
<evidence type="ECO:0000313" key="1">
    <source>
        <dbReference type="EMBL" id="QQP39502.1"/>
    </source>
</evidence>
<dbReference type="AlphaFoldDB" id="A0A7T8GXI3"/>
<dbReference type="EMBL" id="CP045903">
    <property type="protein sequence ID" value="QQP39502.1"/>
    <property type="molecule type" value="Genomic_DNA"/>
</dbReference>
<sequence>MSHEKKNLRRLLTSLAKVDKKEIVEIAGALWLQFTMFSKALKDGKGTGRTPAV</sequence>
<proteinExistence type="predicted"/>
<reference evidence="2" key="1">
    <citation type="submission" date="2021-01" db="EMBL/GenBank/DDBJ databases">
        <title>Caligus Genome Assembly.</title>
        <authorList>
            <person name="Gallardo-Escarate C."/>
        </authorList>
    </citation>
    <scope>NUCLEOTIDE SEQUENCE [LARGE SCALE GENOMIC DNA]</scope>
</reference>
<keyword evidence="2" id="KW-1185">Reference proteome</keyword>
<evidence type="ECO:0000313" key="2">
    <source>
        <dbReference type="Proteomes" id="UP000595437"/>
    </source>
</evidence>
<name>A0A7T8GXI3_CALRO</name>
<organism evidence="1 2">
    <name type="scientific">Caligus rogercresseyi</name>
    <name type="common">Sea louse</name>
    <dbReference type="NCBI Taxonomy" id="217165"/>
    <lineage>
        <taxon>Eukaryota</taxon>
        <taxon>Metazoa</taxon>
        <taxon>Ecdysozoa</taxon>
        <taxon>Arthropoda</taxon>
        <taxon>Crustacea</taxon>
        <taxon>Multicrustacea</taxon>
        <taxon>Hexanauplia</taxon>
        <taxon>Copepoda</taxon>
        <taxon>Siphonostomatoida</taxon>
        <taxon>Caligidae</taxon>
        <taxon>Caligus</taxon>
    </lineage>
</organism>